<feature type="compositionally biased region" description="Basic residues" evidence="1">
    <location>
        <begin position="68"/>
        <end position="97"/>
    </location>
</feature>
<dbReference type="AlphaFoldDB" id="A0A917PBV5"/>
<keyword evidence="2" id="KW-1133">Transmembrane helix</keyword>
<keyword evidence="2" id="KW-0812">Transmembrane</keyword>
<feature type="transmembrane region" description="Helical" evidence="2">
    <location>
        <begin position="44"/>
        <end position="65"/>
    </location>
</feature>
<dbReference type="Proteomes" id="UP000635726">
    <property type="component" value="Unassembled WGS sequence"/>
</dbReference>
<gene>
    <name evidence="3" type="ORF">GCM10008939_13200</name>
</gene>
<accession>A0A917PBV5</accession>
<dbReference type="EMBL" id="BMOE01000003">
    <property type="protein sequence ID" value="GGJ70138.1"/>
    <property type="molecule type" value="Genomic_DNA"/>
</dbReference>
<evidence type="ECO:0000313" key="3">
    <source>
        <dbReference type="EMBL" id="GGJ70138.1"/>
    </source>
</evidence>
<feature type="region of interest" description="Disordered" evidence="1">
    <location>
        <begin position="68"/>
        <end position="118"/>
    </location>
</feature>
<evidence type="ECO:0000313" key="4">
    <source>
        <dbReference type="Proteomes" id="UP000635726"/>
    </source>
</evidence>
<proteinExistence type="predicted"/>
<reference evidence="3" key="1">
    <citation type="journal article" date="2014" name="Int. J. Syst. Evol. Microbiol.">
        <title>Complete genome sequence of Corynebacterium casei LMG S-19264T (=DSM 44701T), isolated from a smear-ripened cheese.</title>
        <authorList>
            <consortium name="US DOE Joint Genome Institute (JGI-PGF)"/>
            <person name="Walter F."/>
            <person name="Albersmeier A."/>
            <person name="Kalinowski J."/>
            <person name="Ruckert C."/>
        </authorList>
    </citation>
    <scope>NUCLEOTIDE SEQUENCE</scope>
    <source>
        <strain evidence="3">JCM 14371</strain>
    </source>
</reference>
<name>A0A917PBV5_9DEIO</name>
<feature type="compositionally biased region" description="Basic residues" evidence="1">
    <location>
        <begin position="106"/>
        <end position="118"/>
    </location>
</feature>
<protein>
    <submittedName>
        <fullName evidence="3">Uncharacterized protein</fullName>
    </submittedName>
</protein>
<comment type="caution">
    <text evidence="3">The sequence shown here is derived from an EMBL/GenBank/DDBJ whole genome shotgun (WGS) entry which is preliminary data.</text>
</comment>
<reference evidence="3" key="2">
    <citation type="submission" date="2020-09" db="EMBL/GenBank/DDBJ databases">
        <authorList>
            <person name="Sun Q."/>
            <person name="Ohkuma M."/>
        </authorList>
    </citation>
    <scope>NUCLEOTIDE SEQUENCE</scope>
    <source>
        <strain evidence="3">JCM 14371</strain>
    </source>
</reference>
<evidence type="ECO:0000256" key="1">
    <source>
        <dbReference type="SAM" id="MobiDB-lite"/>
    </source>
</evidence>
<keyword evidence="4" id="KW-1185">Reference proteome</keyword>
<evidence type="ECO:0000256" key="2">
    <source>
        <dbReference type="SAM" id="Phobius"/>
    </source>
</evidence>
<organism evidence="3 4">
    <name type="scientific">Deinococcus aquiradiocola</name>
    <dbReference type="NCBI Taxonomy" id="393059"/>
    <lineage>
        <taxon>Bacteria</taxon>
        <taxon>Thermotogati</taxon>
        <taxon>Deinococcota</taxon>
        <taxon>Deinococci</taxon>
        <taxon>Deinococcales</taxon>
        <taxon>Deinococcaceae</taxon>
        <taxon>Deinococcus</taxon>
    </lineage>
</organism>
<keyword evidence="2" id="KW-0472">Membrane</keyword>
<sequence length="118" mass="13113">MRVNFVVVAVWAYVGWGVMSGVRQLGREARGNGPMREAGAAQLLGRLFTLMVVHGLLWPAFTLRLPHRRRKGAGRGGRTARRPRARRTTSPGRARRAAKPEVGAGVRRRTPAKRRRPA</sequence>